<evidence type="ECO:0000259" key="10">
    <source>
        <dbReference type="Pfam" id="PF03553"/>
    </source>
</evidence>
<reference evidence="11 12" key="1">
    <citation type="submission" date="2016-10" db="EMBL/GenBank/DDBJ databases">
        <authorList>
            <person name="de Groot N.N."/>
        </authorList>
    </citation>
    <scope>NUCLEOTIDE SEQUENCE [LARGE SCALE GENOMIC DNA]</scope>
    <source>
        <strain evidence="11 12">DSM 23995</strain>
    </source>
</reference>
<dbReference type="InterPro" id="IPR052180">
    <property type="entry name" value="NhaC_Na-H+_Antiporter"/>
</dbReference>
<proteinExistence type="inferred from homology"/>
<keyword evidence="2" id="KW-0813">Transport</keyword>
<organism evidence="11 12">
    <name type="scientific">Alteribacillus iranensis</name>
    <dbReference type="NCBI Taxonomy" id="930128"/>
    <lineage>
        <taxon>Bacteria</taxon>
        <taxon>Bacillati</taxon>
        <taxon>Bacillota</taxon>
        <taxon>Bacilli</taxon>
        <taxon>Bacillales</taxon>
        <taxon>Bacillaceae</taxon>
        <taxon>Alteribacillus</taxon>
    </lineage>
</organism>
<dbReference type="GO" id="GO:0015297">
    <property type="term" value="F:antiporter activity"/>
    <property type="evidence" value="ECO:0007669"/>
    <property type="project" value="UniProtKB-KW"/>
</dbReference>
<evidence type="ECO:0000256" key="9">
    <source>
        <dbReference type="SAM" id="Phobius"/>
    </source>
</evidence>
<evidence type="ECO:0000313" key="12">
    <source>
        <dbReference type="Proteomes" id="UP000199516"/>
    </source>
</evidence>
<dbReference type="RefSeq" id="WP_091663924.1">
    <property type="nucleotide sequence ID" value="NZ_FONT01000010.1"/>
</dbReference>
<feature type="transmembrane region" description="Helical" evidence="9">
    <location>
        <begin position="314"/>
        <end position="337"/>
    </location>
</feature>
<dbReference type="PANTHER" id="PTHR33451">
    <property type="entry name" value="MALATE-2H(+)/NA(+)-LACTATE ANTIPORTER"/>
    <property type="match status" value="1"/>
</dbReference>
<feature type="transmembrane region" description="Helical" evidence="9">
    <location>
        <begin position="40"/>
        <end position="58"/>
    </location>
</feature>
<feature type="transmembrane region" description="Helical" evidence="9">
    <location>
        <begin position="12"/>
        <end position="34"/>
    </location>
</feature>
<protein>
    <submittedName>
        <fullName evidence="11">Putative tyrosine permease, NhaC family</fullName>
    </submittedName>
</protein>
<keyword evidence="5 9" id="KW-0812">Transmembrane</keyword>
<keyword evidence="12" id="KW-1185">Reference proteome</keyword>
<dbReference type="GO" id="GO:0005886">
    <property type="term" value="C:plasma membrane"/>
    <property type="evidence" value="ECO:0007669"/>
    <property type="project" value="UniProtKB-SubCell"/>
</dbReference>
<keyword evidence="7 9" id="KW-0472">Membrane</keyword>
<feature type="transmembrane region" description="Helical" evidence="9">
    <location>
        <begin position="70"/>
        <end position="92"/>
    </location>
</feature>
<dbReference type="InterPro" id="IPR018461">
    <property type="entry name" value="Na/H_Antiport_NhaC-like_C"/>
</dbReference>
<keyword evidence="4" id="KW-1003">Cell membrane</keyword>
<evidence type="ECO:0000256" key="2">
    <source>
        <dbReference type="ARBA" id="ARBA00022448"/>
    </source>
</evidence>
<keyword evidence="6 9" id="KW-1133">Transmembrane helix</keyword>
<evidence type="ECO:0000313" key="11">
    <source>
        <dbReference type="EMBL" id="SFF02507.1"/>
    </source>
</evidence>
<dbReference type="AlphaFoldDB" id="A0A1I2FCL0"/>
<accession>A0A1I2FCL0</accession>
<dbReference type="PANTHER" id="PTHR33451:SF6">
    <property type="entry name" value="NA(+)_H(+) ANTIPORTER NHAC"/>
    <property type="match status" value="1"/>
</dbReference>
<sequence length="461" mass="49515">MNKQNDPINNISLAGAVIVLSLILTLIAVSLIVFEAPPHIPILLAVMFLIGYGMWREVEWYRIQTGIVDGVRAGIIPILIFIFIGVLISVWISAGTIPTMIYYSFHMISLDFFLPSIFIVTAIVGVCIGSSLTTVSTIGVSFMALGGFMDMNPAVTAGAIVSGAMLGDKMSPLSDTTNLASSVAKVDLFTHIRHMIWTAIPMAVITFIIYLVLGSGSSTGNGGLDKMMNDLHDHFSVHPISLLPALVIVILAVKRIPAIPAMMGGIVSGFVVILITQPGYSVSDYMTFMQDGFTSHTGNSDLDEMLTRGGIQEMMWPISLLILTLSMGGLLSTLGVINKILSAAQELMNTTGKLVLSTVLAGIGINVTLGEQYMSVILPGEAFVDKYERMGLARENLSRTLENAGTLMNPLIPYGVCGVFMASVLDVDVFAYLPYAIFCLLGPVFALLYGFTGFTMKKNGE</sequence>
<feature type="transmembrane region" description="Helical" evidence="9">
    <location>
        <begin position="235"/>
        <end position="253"/>
    </location>
</feature>
<dbReference type="OrthoDB" id="9762978at2"/>
<dbReference type="NCBIfam" id="TIGR00931">
    <property type="entry name" value="antiport_nhaC"/>
    <property type="match status" value="1"/>
</dbReference>
<feature type="transmembrane region" description="Helical" evidence="9">
    <location>
        <begin position="431"/>
        <end position="451"/>
    </location>
</feature>
<evidence type="ECO:0000256" key="1">
    <source>
        <dbReference type="ARBA" id="ARBA00004651"/>
    </source>
</evidence>
<evidence type="ECO:0000256" key="4">
    <source>
        <dbReference type="ARBA" id="ARBA00022475"/>
    </source>
</evidence>
<evidence type="ECO:0000256" key="6">
    <source>
        <dbReference type="ARBA" id="ARBA00022989"/>
    </source>
</evidence>
<name>A0A1I2FCL0_9BACI</name>
<comment type="similarity">
    <text evidence="8">Belongs to the NhaC Na(+)/H(+) (TC 2.A.35) antiporter family.</text>
</comment>
<dbReference type="Pfam" id="PF03553">
    <property type="entry name" value="Na_H_antiporter"/>
    <property type="match status" value="1"/>
</dbReference>
<gene>
    <name evidence="11" type="ORF">SAMN05192532_11050</name>
</gene>
<feature type="domain" description="Na+/H+ antiporter NhaC-like C-terminal" evidence="10">
    <location>
        <begin position="163"/>
        <end position="454"/>
    </location>
</feature>
<keyword evidence="3" id="KW-0050">Antiport</keyword>
<dbReference type="EMBL" id="FONT01000010">
    <property type="protein sequence ID" value="SFF02507.1"/>
    <property type="molecule type" value="Genomic_DNA"/>
</dbReference>
<dbReference type="InterPro" id="IPR004770">
    <property type="entry name" value="Na/H_antiport_NhaC"/>
</dbReference>
<evidence type="ECO:0000256" key="5">
    <source>
        <dbReference type="ARBA" id="ARBA00022692"/>
    </source>
</evidence>
<evidence type="ECO:0000256" key="3">
    <source>
        <dbReference type="ARBA" id="ARBA00022449"/>
    </source>
</evidence>
<evidence type="ECO:0000256" key="8">
    <source>
        <dbReference type="ARBA" id="ARBA00038435"/>
    </source>
</evidence>
<dbReference type="Proteomes" id="UP000199516">
    <property type="component" value="Unassembled WGS sequence"/>
</dbReference>
<evidence type="ECO:0000256" key="7">
    <source>
        <dbReference type="ARBA" id="ARBA00023136"/>
    </source>
</evidence>
<comment type="subcellular location">
    <subcellularLocation>
        <location evidence="1">Cell membrane</location>
        <topology evidence="1">Multi-pass membrane protein</topology>
    </subcellularLocation>
</comment>
<feature type="transmembrane region" description="Helical" evidence="9">
    <location>
        <begin position="260"/>
        <end position="280"/>
    </location>
</feature>
<feature type="transmembrane region" description="Helical" evidence="9">
    <location>
        <begin position="112"/>
        <end position="145"/>
    </location>
</feature>
<feature type="transmembrane region" description="Helical" evidence="9">
    <location>
        <begin position="195"/>
        <end position="215"/>
    </location>
</feature>